<feature type="transmembrane region" description="Helical" evidence="7">
    <location>
        <begin position="72"/>
        <end position="89"/>
    </location>
</feature>
<evidence type="ECO:0000256" key="7">
    <source>
        <dbReference type="SAM" id="Phobius"/>
    </source>
</evidence>
<feature type="transmembrane region" description="Helical" evidence="7">
    <location>
        <begin position="6"/>
        <end position="27"/>
    </location>
</feature>
<comment type="caution">
    <text evidence="8">The sequence shown here is derived from an EMBL/GenBank/DDBJ whole genome shotgun (WGS) entry which is preliminary data.</text>
</comment>
<accession>A0ABV9Z129</accession>
<protein>
    <submittedName>
        <fullName evidence="8">GlsB/YeaQ/YmgE family stress response membrane protein</fullName>
    </submittedName>
</protein>
<dbReference type="Proteomes" id="UP001595796">
    <property type="component" value="Unassembled WGS sequence"/>
</dbReference>
<organism evidence="8 9">
    <name type="scientific">Flaviflagellibacter deserti</name>
    <dbReference type="NCBI Taxonomy" id="2267266"/>
    <lineage>
        <taxon>Bacteria</taxon>
        <taxon>Pseudomonadati</taxon>
        <taxon>Pseudomonadota</taxon>
        <taxon>Alphaproteobacteria</taxon>
        <taxon>Hyphomicrobiales</taxon>
        <taxon>Flaviflagellibacter</taxon>
    </lineage>
</organism>
<comment type="similarity">
    <text evidence="2">Belongs to the UPF0410 family.</text>
</comment>
<keyword evidence="9" id="KW-1185">Reference proteome</keyword>
<gene>
    <name evidence="8" type="ORF">ACFPFW_07105</name>
</gene>
<sequence>MMPSVDQVVVWIFVGLLGGSLAGLVITWDRRGFGLLRNLAVGLVGAFVGGLLFRLFGLLPGLEGISISLRDVVSAFVGSLIVLTGLWIWQRTVRKRDVM</sequence>
<evidence type="ECO:0000256" key="4">
    <source>
        <dbReference type="ARBA" id="ARBA00022692"/>
    </source>
</evidence>
<keyword evidence="4 7" id="KW-0812">Transmembrane</keyword>
<evidence type="ECO:0000256" key="1">
    <source>
        <dbReference type="ARBA" id="ARBA00004651"/>
    </source>
</evidence>
<evidence type="ECO:0000313" key="9">
    <source>
        <dbReference type="Proteomes" id="UP001595796"/>
    </source>
</evidence>
<feature type="transmembrane region" description="Helical" evidence="7">
    <location>
        <begin position="39"/>
        <end position="60"/>
    </location>
</feature>
<evidence type="ECO:0000256" key="3">
    <source>
        <dbReference type="ARBA" id="ARBA00022475"/>
    </source>
</evidence>
<evidence type="ECO:0000256" key="5">
    <source>
        <dbReference type="ARBA" id="ARBA00022989"/>
    </source>
</evidence>
<dbReference type="EMBL" id="JBHSJF010000006">
    <property type="protein sequence ID" value="MFC5067783.1"/>
    <property type="molecule type" value="Genomic_DNA"/>
</dbReference>
<name>A0ABV9Z129_9HYPH</name>
<keyword evidence="6 7" id="KW-0472">Membrane</keyword>
<proteinExistence type="inferred from homology"/>
<evidence type="ECO:0000256" key="6">
    <source>
        <dbReference type="ARBA" id="ARBA00023136"/>
    </source>
</evidence>
<dbReference type="RefSeq" id="WP_379770058.1">
    <property type="nucleotide sequence ID" value="NZ_JBHSJF010000006.1"/>
</dbReference>
<evidence type="ECO:0000313" key="8">
    <source>
        <dbReference type="EMBL" id="MFC5067783.1"/>
    </source>
</evidence>
<dbReference type="InterPro" id="IPR007341">
    <property type="entry name" value="Transgly_assoc"/>
</dbReference>
<keyword evidence="3" id="KW-1003">Cell membrane</keyword>
<dbReference type="Pfam" id="PF04226">
    <property type="entry name" value="Transgly_assoc"/>
    <property type="match status" value="1"/>
</dbReference>
<reference evidence="9" key="1">
    <citation type="journal article" date="2019" name="Int. J. Syst. Evol. Microbiol.">
        <title>The Global Catalogue of Microorganisms (GCM) 10K type strain sequencing project: providing services to taxonomists for standard genome sequencing and annotation.</title>
        <authorList>
            <consortium name="The Broad Institute Genomics Platform"/>
            <consortium name="The Broad Institute Genome Sequencing Center for Infectious Disease"/>
            <person name="Wu L."/>
            <person name="Ma J."/>
        </authorList>
    </citation>
    <scope>NUCLEOTIDE SEQUENCE [LARGE SCALE GENOMIC DNA]</scope>
    <source>
        <strain evidence="9">CGMCC 1.16444</strain>
    </source>
</reference>
<evidence type="ECO:0000256" key="2">
    <source>
        <dbReference type="ARBA" id="ARBA00011006"/>
    </source>
</evidence>
<comment type="subcellular location">
    <subcellularLocation>
        <location evidence="1">Cell membrane</location>
        <topology evidence="1">Multi-pass membrane protein</topology>
    </subcellularLocation>
</comment>
<keyword evidence="5 7" id="KW-1133">Transmembrane helix</keyword>